<protein>
    <submittedName>
        <fullName evidence="1">Abortive infection bacteriophage resistance protein</fullName>
    </submittedName>
</protein>
<evidence type="ECO:0000313" key="1">
    <source>
        <dbReference type="EMBL" id="MBP2372628.1"/>
    </source>
</evidence>
<comment type="caution">
    <text evidence="1">The sequence shown here is derived from an EMBL/GenBank/DDBJ whole genome shotgun (WGS) entry which is preliminary data.</text>
</comment>
<sequence length="342" mass="38929">MAEYDKKFLDFGELIANMKKFGLATGTDEEALEFLRTHGYFRSGGYRYVFREMLPLTEQVSELRQFRSDSYMDGSNLKDVAKLLDYEVKLREVMLKGLLDFEVRLRGAMAHVLAKRDVFGHLSEASLNEAVCNQQANMSSQATKFELWVETCNKAIEQAKSEDYIHHHLMKYGPPIPVWALLEVLSFGNLPYLFDLLKRDDQLAVARLFGVKQAHPFSAWIRSLIDLRNLCAHGGRVFNRAMKRKVAFNQSAIEPLLLGHLSNQAADAQWLALHSNKLYPLAAVLAYMLRCHPGKAQWPLTFRTQSKKLPGFVLSPDAKPLLTLEHNMGFPPGWSDLPLWSA</sequence>
<gene>
    <name evidence="1" type="ORF">JOF46_000540</name>
</gene>
<name>A0ABS4W8V8_9MICC</name>
<dbReference type="InterPro" id="IPR011664">
    <property type="entry name" value="Abi_system_AbiD/AbiF-like"/>
</dbReference>
<keyword evidence="2" id="KW-1185">Reference proteome</keyword>
<evidence type="ECO:0000313" key="2">
    <source>
        <dbReference type="Proteomes" id="UP000766570"/>
    </source>
</evidence>
<dbReference type="EMBL" id="JAGIOE010000001">
    <property type="protein sequence ID" value="MBP2372628.1"/>
    <property type="molecule type" value="Genomic_DNA"/>
</dbReference>
<dbReference type="RefSeq" id="WP_209905919.1">
    <property type="nucleotide sequence ID" value="NZ_BAAAMI010000019.1"/>
</dbReference>
<dbReference type="Pfam" id="PF07751">
    <property type="entry name" value="Abi_2"/>
    <property type="match status" value="1"/>
</dbReference>
<dbReference type="Proteomes" id="UP000766570">
    <property type="component" value="Unassembled WGS sequence"/>
</dbReference>
<proteinExistence type="predicted"/>
<organism evidence="1 2">
    <name type="scientific">Paeniglutamicibacter psychrophenolicus</name>
    <dbReference type="NCBI Taxonomy" id="257454"/>
    <lineage>
        <taxon>Bacteria</taxon>
        <taxon>Bacillati</taxon>
        <taxon>Actinomycetota</taxon>
        <taxon>Actinomycetes</taxon>
        <taxon>Micrococcales</taxon>
        <taxon>Micrococcaceae</taxon>
        <taxon>Paeniglutamicibacter</taxon>
    </lineage>
</organism>
<reference evidence="1 2" key="1">
    <citation type="submission" date="2021-03" db="EMBL/GenBank/DDBJ databases">
        <title>Sequencing the genomes of 1000 actinobacteria strains.</title>
        <authorList>
            <person name="Klenk H.-P."/>
        </authorList>
    </citation>
    <scope>NUCLEOTIDE SEQUENCE [LARGE SCALE GENOMIC DNA]</scope>
    <source>
        <strain evidence="1 2">DSM 15454</strain>
    </source>
</reference>
<accession>A0ABS4W8V8</accession>